<protein>
    <submittedName>
        <fullName evidence="1">Uncharacterized protein</fullName>
    </submittedName>
</protein>
<comment type="caution">
    <text evidence="1">The sequence shown here is derived from an EMBL/GenBank/DDBJ whole genome shotgun (WGS) entry which is preliminary data.</text>
</comment>
<dbReference type="EMBL" id="CAJOBI010050855">
    <property type="protein sequence ID" value="CAF4371184.1"/>
    <property type="molecule type" value="Genomic_DNA"/>
</dbReference>
<proteinExistence type="predicted"/>
<accession>A0A8S2V813</accession>
<gene>
    <name evidence="2" type="ORF">GIL414_LOCUS29580</name>
    <name evidence="1" type="ORF">SMN809_LOCUS29146</name>
</gene>
<dbReference type="Proteomes" id="UP000681720">
    <property type="component" value="Unassembled WGS sequence"/>
</dbReference>
<reference evidence="1" key="1">
    <citation type="submission" date="2021-02" db="EMBL/GenBank/DDBJ databases">
        <authorList>
            <person name="Nowell W R."/>
        </authorList>
    </citation>
    <scope>NUCLEOTIDE SEQUENCE</scope>
</reference>
<evidence type="ECO:0000313" key="3">
    <source>
        <dbReference type="Proteomes" id="UP000676336"/>
    </source>
</evidence>
<evidence type="ECO:0000313" key="1">
    <source>
        <dbReference type="EMBL" id="CAF4371184.1"/>
    </source>
</evidence>
<dbReference type="Proteomes" id="UP000676336">
    <property type="component" value="Unassembled WGS sequence"/>
</dbReference>
<dbReference type="EMBL" id="CAJOBJ010054030">
    <property type="protein sequence ID" value="CAF4387536.1"/>
    <property type="molecule type" value="Genomic_DNA"/>
</dbReference>
<organism evidence="1 3">
    <name type="scientific">Rotaria magnacalcarata</name>
    <dbReference type="NCBI Taxonomy" id="392030"/>
    <lineage>
        <taxon>Eukaryota</taxon>
        <taxon>Metazoa</taxon>
        <taxon>Spiralia</taxon>
        <taxon>Gnathifera</taxon>
        <taxon>Rotifera</taxon>
        <taxon>Eurotatoria</taxon>
        <taxon>Bdelloidea</taxon>
        <taxon>Philodinida</taxon>
        <taxon>Philodinidae</taxon>
        <taxon>Rotaria</taxon>
    </lineage>
</organism>
<dbReference type="AlphaFoldDB" id="A0A8S2V813"/>
<name>A0A8S2V813_9BILA</name>
<feature type="non-terminal residue" evidence="1">
    <location>
        <position position="56"/>
    </location>
</feature>
<sequence>MEHATTYQRQSNEQARQSFITAETAKEVAKVIREKKYFVDPEDVKEKLEKARYDIE</sequence>
<evidence type="ECO:0000313" key="2">
    <source>
        <dbReference type="EMBL" id="CAF4387536.1"/>
    </source>
</evidence>